<dbReference type="AlphaFoldDB" id="B4MN67"/>
<dbReference type="HOGENOM" id="CLU_1295605_0_0_1"/>
<dbReference type="STRING" id="7260.B4MN67"/>
<dbReference type="InParanoid" id="B4MN67"/>
<dbReference type="EMBL" id="CH963847">
    <property type="protein sequence ID" value="EDW73623.2"/>
    <property type="molecule type" value="Genomic_DNA"/>
</dbReference>
<gene>
    <name evidence="1" type="primary">Dwil\GK17647</name>
    <name evidence="1" type="ORF">Dwil_GK17647</name>
</gene>
<accession>B4MN67</accession>
<keyword evidence="2" id="KW-1185">Reference proteome</keyword>
<protein>
    <submittedName>
        <fullName evidence="1">Uncharacterized protein</fullName>
    </submittedName>
</protein>
<evidence type="ECO:0000313" key="1">
    <source>
        <dbReference type="EMBL" id="EDW73623.2"/>
    </source>
</evidence>
<evidence type="ECO:0000313" key="2">
    <source>
        <dbReference type="Proteomes" id="UP000007798"/>
    </source>
</evidence>
<dbReference type="OrthoDB" id="8069411at2759"/>
<dbReference type="Proteomes" id="UP000007798">
    <property type="component" value="Unassembled WGS sequence"/>
</dbReference>
<reference evidence="1 2" key="1">
    <citation type="journal article" date="2007" name="Nature">
        <title>Evolution of genes and genomes on the Drosophila phylogeny.</title>
        <authorList>
            <consortium name="Drosophila 12 Genomes Consortium"/>
            <person name="Clark A.G."/>
            <person name="Eisen M.B."/>
            <person name="Smith D.R."/>
            <person name="Bergman C.M."/>
            <person name="Oliver B."/>
            <person name="Markow T.A."/>
            <person name="Kaufman T.C."/>
            <person name="Kellis M."/>
            <person name="Gelbart W."/>
            <person name="Iyer V.N."/>
            <person name="Pollard D.A."/>
            <person name="Sackton T.B."/>
            <person name="Larracuente A.M."/>
            <person name="Singh N.D."/>
            <person name="Abad J.P."/>
            <person name="Abt D.N."/>
            <person name="Adryan B."/>
            <person name="Aguade M."/>
            <person name="Akashi H."/>
            <person name="Anderson W.W."/>
            <person name="Aquadro C.F."/>
            <person name="Ardell D.H."/>
            <person name="Arguello R."/>
            <person name="Artieri C.G."/>
            <person name="Barbash D.A."/>
            <person name="Barker D."/>
            <person name="Barsanti P."/>
            <person name="Batterham P."/>
            <person name="Batzoglou S."/>
            <person name="Begun D."/>
            <person name="Bhutkar A."/>
            <person name="Blanco E."/>
            <person name="Bosak S.A."/>
            <person name="Bradley R.K."/>
            <person name="Brand A.D."/>
            <person name="Brent M.R."/>
            <person name="Brooks A.N."/>
            <person name="Brown R.H."/>
            <person name="Butlin R.K."/>
            <person name="Caggese C."/>
            <person name="Calvi B.R."/>
            <person name="Bernardo de Carvalho A."/>
            <person name="Caspi A."/>
            <person name="Castrezana S."/>
            <person name="Celniker S.E."/>
            <person name="Chang J.L."/>
            <person name="Chapple C."/>
            <person name="Chatterji S."/>
            <person name="Chinwalla A."/>
            <person name="Civetta A."/>
            <person name="Clifton S.W."/>
            <person name="Comeron J.M."/>
            <person name="Costello J.C."/>
            <person name="Coyne J.A."/>
            <person name="Daub J."/>
            <person name="David R.G."/>
            <person name="Delcher A.L."/>
            <person name="Delehaunty K."/>
            <person name="Do C.B."/>
            <person name="Ebling H."/>
            <person name="Edwards K."/>
            <person name="Eickbush T."/>
            <person name="Evans J.D."/>
            <person name="Filipski A."/>
            <person name="Findeiss S."/>
            <person name="Freyhult E."/>
            <person name="Fulton L."/>
            <person name="Fulton R."/>
            <person name="Garcia A.C."/>
            <person name="Gardiner A."/>
            <person name="Garfield D.A."/>
            <person name="Garvin B.E."/>
            <person name="Gibson G."/>
            <person name="Gilbert D."/>
            <person name="Gnerre S."/>
            <person name="Godfrey J."/>
            <person name="Good R."/>
            <person name="Gotea V."/>
            <person name="Gravely B."/>
            <person name="Greenberg A.J."/>
            <person name="Griffiths-Jones S."/>
            <person name="Gross S."/>
            <person name="Guigo R."/>
            <person name="Gustafson E.A."/>
            <person name="Haerty W."/>
            <person name="Hahn M.W."/>
            <person name="Halligan D.L."/>
            <person name="Halpern A.L."/>
            <person name="Halter G.M."/>
            <person name="Han M.V."/>
            <person name="Heger A."/>
            <person name="Hillier L."/>
            <person name="Hinrichs A.S."/>
            <person name="Holmes I."/>
            <person name="Hoskins R.A."/>
            <person name="Hubisz M.J."/>
            <person name="Hultmark D."/>
            <person name="Huntley M.A."/>
            <person name="Jaffe D.B."/>
            <person name="Jagadeeshan S."/>
            <person name="Jeck W.R."/>
            <person name="Johnson J."/>
            <person name="Jones C.D."/>
            <person name="Jordan W.C."/>
            <person name="Karpen G.H."/>
            <person name="Kataoka E."/>
            <person name="Keightley P.D."/>
            <person name="Kheradpour P."/>
            <person name="Kirkness E.F."/>
            <person name="Koerich L.B."/>
            <person name="Kristiansen K."/>
            <person name="Kudrna D."/>
            <person name="Kulathinal R.J."/>
            <person name="Kumar S."/>
            <person name="Kwok R."/>
            <person name="Lander E."/>
            <person name="Langley C.H."/>
            <person name="Lapoint R."/>
            <person name="Lazzaro B.P."/>
            <person name="Lee S.J."/>
            <person name="Levesque L."/>
            <person name="Li R."/>
            <person name="Lin C.F."/>
            <person name="Lin M.F."/>
            <person name="Lindblad-Toh K."/>
            <person name="Llopart A."/>
            <person name="Long M."/>
            <person name="Low L."/>
            <person name="Lozovsky E."/>
            <person name="Lu J."/>
            <person name="Luo M."/>
            <person name="Machado C.A."/>
            <person name="Makalowski W."/>
            <person name="Marzo M."/>
            <person name="Matsuda M."/>
            <person name="Matzkin L."/>
            <person name="McAllister B."/>
            <person name="McBride C.S."/>
            <person name="McKernan B."/>
            <person name="McKernan K."/>
            <person name="Mendez-Lago M."/>
            <person name="Minx P."/>
            <person name="Mollenhauer M.U."/>
            <person name="Montooth K."/>
            <person name="Mount S.M."/>
            <person name="Mu X."/>
            <person name="Myers E."/>
            <person name="Negre B."/>
            <person name="Newfeld S."/>
            <person name="Nielsen R."/>
            <person name="Noor M.A."/>
            <person name="O'Grady P."/>
            <person name="Pachter L."/>
            <person name="Papaceit M."/>
            <person name="Parisi M.J."/>
            <person name="Parisi M."/>
            <person name="Parts L."/>
            <person name="Pedersen J.S."/>
            <person name="Pesole G."/>
            <person name="Phillippy A.M."/>
            <person name="Ponting C.P."/>
            <person name="Pop M."/>
            <person name="Porcelli D."/>
            <person name="Powell J.R."/>
            <person name="Prohaska S."/>
            <person name="Pruitt K."/>
            <person name="Puig M."/>
            <person name="Quesneville H."/>
            <person name="Ram K.R."/>
            <person name="Rand D."/>
            <person name="Rasmussen M.D."/>
            <person name="Reed L.K."/>
            <person name="Reenan R."/>
            <person name="Reily A."/>
            <person name="Remington K.A."/>
            <person name="Rieger T.T."/>
            <person name="Ritchie M.G."/>
            <person name="Robin C."/>
            <person name="Rogers Y.H."/>
            <person name="Rohde C."/>
            <person name="Rozas J."/>
            <person name="Rubenfield M.J."/>
            <person name="Ruiz A."/>
            <person name="Russo S."/>
            <person name="Salzberg S.L."/>
            <person name="Sanchez-Gracia A."/>
            <person name="Saranga D.J."/>
            <person name="Sato H."/>
            <person name="Schaeffer S.W."/>
            <person name="Schatz M.C."/>
            <person name="Schlenke T."/>
            <person name="Schwartz R."/>
            <person name="Segarra C."/>
            <person name="Singh R.S."/>
            <person name="Sirot L."/>
            <person name="Sirota M."/>
            <person name="Sisneros N.B."/>
            <person name="Smith C.D."/>
            <person name="Smith T.F."/>
            <person name="Spieth J."/>
            <person name="Stage D.E."/>
            <person name="Stark A."/>
            <person name="Stephan W."/>
            <person name="Strausberg R.L."/>
            <person name="Strempel S."/>
            <person name="Sturgill D."/>
            <person name="Sutton G."/>
            <person name="Sutton G.G."/>
            <person name="Tao W."/>
            <person name="Teichmann S."/>
            <person name="Tobari Y.N."/>
            <person name="Tomimura Y."/>
            <person name="Tsolas J.M."/>
            <person name="Valente V.L."/>
            <person name="Venter E."/>
            <person name="Venter J.C."/>
            <person name="Vicario S."/>
            <person name="Vieira F.G."/>
            <person name="Vilella A.J."/>
            <person name="Villasante A."/>
            <person name="Walenz B."/>
            <person name="Wang J."/>
            <person name="Wasserman M."/>
            <person name="Watts T."/>
            <person name="Wilson D."/>
            <person name="Wilson R.K."/>
            <person name="Wing R.A."/>
            <person name="Wolfner M.F."/>
            <person name="Wong A."/>
            <person name="Wong G.K."/>
            <person name="Wu C.I."/>
            <person name="Wu G."/>
            <person name="Yamamoto D."/>
            <person name="Yang H.P."/>
            <person name="Yang S.P."/>
            <person name="Yorke J.A."/>
            <person name="Yoshida K."/>
            <person name="Zdobnov E."/>
            <person name="Zhang P."/>
            <person name="Zhang Y."/>
            <person name="Zimin A.V."/>
            <person name="Baldwin J."/>
            <person name="Abdouelleil A."/>
            <person name="Abdulkadir J."/>
            <person name="Abebe A."/>
            <person name="Abera B."/>
            <person name="Abreu J."/>
            <person name="Acer S.C."/>
            <person name="Aftuck L."/>
            <person name="Alexander A."/>
            <person name="An P."/>
            <person name="Anderson E."/>
            <person name="Anderson S."/>
            <person name="Arachi H."/>
            <person name="Azer M."/>
            <person name="Bachantsang P."/>
            <person name="Barry A."/>
            <person name="Bayul T."/>
            <person name="Berlin A."/>
            <person name="Bessette D."/>
            <person name="Bloom T."/>
            <person name="Blye J."/>
            <person name="Boguslavskiy L."/>
            <person name="Bonnet C."/>
            <person name="Boukhgalter B."/>
            <person name="Bourzgui I."/>
            <person name="Brown A."/>
            <person name="Cahill P."/>
            <person name="Channer S."/>
            <person name="Cheshatsang Y."/>
            <person name="Chuda L."/>
            <person name="Citroen M."/>
            <person name="Collymore A."/>
            <person name="Cooke P."/>
            <person name="Costello M."/>
            <person name="D'Aco K."/>
            <person name="Daza R."/>
            <person name="De Haan G."/>
            <person name="DeGray S."/>
            <person name="DeMaso C."/>
            <person name="Dhargay N."/>
            <person name="Dooley K."/>
            <person name="Dooley E."/>
            <person name="Doricent M."/>
            <person name="Dorje P."/>
            <person name="Dorjee K."/>
            <person name="Dupes A."/>
            <person name="Elong R."/>
            <person name="Falk J."/>
            <person name="Farina A."/>
            <person name="Faro S."/>
            <person name="Ferguson D."/>
            <person name="Fisher S."/>
            <person name="Foley C.D."/>
            <person name="Franke A."/>
            <person name="Friedrich D."/>
            <person name="Gadbois L."/>
            <person name="Gearin G."/>
            <person name="Gearin C.R."/>
            <person name="Giannoukos G."/>
            <person name="Goode T."/>
            <person name="Graham J."/>
            <person name="Grandbois E."/>
            <person name="Grewal S."/>
            <person name="Gyaltsen K."/>
            <person name="Hafez N."/>
            <person name="Hagos B."/>
            <person name="Hall J."/>
            <person name="Henson C."/>
            <person name="Hollinger A."/>
            <person name="Honan T."/>
            <person name="Huard M.D."/>
            <person name="Hughes L."/>
            <person name="Hurhula B."/>
            <person name="Husby M.E."/>
            <person name="Kamat A."/>
            <person name="Kanga B."/>
            <person name="Kashin S."/>
            <person name="Khazanovich D."/>
            <person name="Kisner P."/>
            <person name="Lance K."/>
            <person name="Lara M."/>
            <person name="Lee W."/>
            <person name="Lennon N."/>
            <person name="Letendre F."/>
            <person name="LeVine R."/>
            <person name="Lipovsky A."/>
            <person name="Liu X."/>
            <person name="Liu J."/>
            <person name="Liu S."/>
            <person name="Lokyitsang T."/>
            <person name="Lokyitsang Y."/>
            <person name="Lubonja R."/>
            <person name="Lui A."/>
            <person name="MacDonald P."/>
            <person name="Magnisalis V."/>
            <person name="Maru K."/>
            <person name="Matthews C."/>
            <person name="McCusker W."/>
            <person name="McDonough S."/>
            <person name="Mehta T."/>
            <person name="Meldrim J."/>
            <person name="Meneus L."/>
            <person name="Mihai O."/>
            <person name="Mihalev A."/>
            <person name="Mihova T."/>
            <person name="Mittelman R."/>
            <person name="Mlenga V."/>
            <person name="Montmayeur A."/>
            <person name="Mulrain L."/>
            <person name="Navidi A."/>
            <person name="Naylor J."/>
            <person name="Negash T."/>
            <person name="Nguyen T."/>
            <person name="Nguyen N."/>
            <person name="Nicol R."/>
            <person name="Norbu C."/>
            <person name="Norbu N."/>
            <person name="Novod N."/>
            <person name="O'Neill B."/>
            <person name="Osman S."/>
            <person name="Markiewicz E."/>
            <person name="Oyono O.L."/>
            <person name="Patti C."/>
            <person name="Phunkhang P."/>
            <person name="Pierre F."/>
            <person name="Priest M."/>
            <person name="Raghuraman S."/>
            <person name="Rege F."/>
            <person name="Reyes R."/>
            <person name="Rise C."/>
            <person name="Rogov P."/>
            <person name="Ross K."/>
            <person name="Ryan E."/>
            <person name="Settipalli S."/>
            <person name="Shea T."/>
            <person name="Sherpa N."/>
            <person name="Shi L."/>
            <person name="Shih D."/>
            <person name="Sparrow T."/>
            <person name="Spaulding J."/>
            <person name="Stalker J."/>
            <person name="Stange-Thomann N."/>
            <person name="Stavropoulos S."/>
            <person name="Stone C."/>
            <person name="Strader C."/>
            <person name="Tesfaye S."/>
            <person name="Thomson T."/>
            <person name="Thoulutsang Y."/>
            <person name="Thoulutsang D."/>
            <person name="Topham K."/>
            <person name="Topping I."/>
            <person name="Tsamla T."/>
            <person name="Vassiliev H."/>
            <person name="Vo A."/>
            <person name="Wangchuk T."/>
            <person name="Wangdi T."/>
            <person name="Weiand M."/>
            <person name="Wilkinson J."/>
            <person name="Wilson A."/>
            <person name="Yadav S."/>
            <person name="Young G."/>
            <person name="Yu Q."/>
            <person name="Zembek L."/>
            <person name="Zhong D."/>
            <person name="Zimmer A."/>
            <person name="Zwirko Z."/>
            <person name="Jaffe D.B."/>
            <person name="Alvarez P."/>
            <person name="Brockman W."/>
            <person name="Butler J."/>
            <person name="Chin C."/>
            <person name="Gnerre S."/>
            <person name="Grabherr M."/>
            <person name="Kleber M."/>
            <person name="Mauceli E."/>
            <person name="MacCallum I."/>
        </authorList>
    </citation>
    <scope>NUCLEOTIDE SEQUENCE [LARGE SCALE GENOMIC DNA]</scope>
    <source>
        <strain evidence="2">Tucson 14030-0811.24</strain>
    </source>
</reference>
<sequence>MTLLAKIDGSPSHHFEHPHLHHLNHLEPLPPPLQLGLPNHLDFTPTPLAEEALPWIPAPAPVSIAPALTPLGPAPSVPAAAPLVPAPILPQIPVWTSQALPAVAPAPPVFAPASFLPASTPIVPTYTQPIHQHLSTVTQVLPPILEAVPFAPRYRAILGPKTTTTKVAIGYAFPKLLSTPHAHLKALPLKLSHHHHSLF</sequence>
<dbReference type="KEGG" id="dwi:6638639"/>
<organism evidence="1 2">
    <name type="scientific">Drosophila willistoni</name>
    <name type="common">Fruit fly</name>
    <dbReference type="NCBI Taxonomy" id="7260"/>
    <lineage>
        <taxon>Eukaryota</taxon>
        <taxon>Metazoa</taxon>
        <taxon>Ecdysozoa</taxon>
        <taxon>Arthropoda</taxon>
        <taxon>Hexapoda</taxon>
        <taxon>Insecta</taxon>
        <taxon>Pterygota</taxon>
        <taxon>Neoptera</taxon>
        <taxon>Endopterygota</taxon>
        <taxon>Diptera</taxon>
        <taxon>Brachycera</taxon>
        <taxon>Muscomorpha</taxon>
        <taxon>Ephydroidea</taxon>
        <taxon>Drosophilidae</taxon>
        <taxon>Drosophila</taxon>
        <taxon>Sophophora</taxon>
    </lineage>
</organism>
<dbReference type="eggNOG" id="ENOG502T8HX">
    <property type="taxonomic scope" value="Eukaryota"/>
</dbReference>
<name>B4MN67_DROWI</name>
<proteinExistence type="predicted"/>